<dbReference type="AlphaFoldDB" id="A0A1S1Q4Q1"/>
<proteinExistence type="predicted"/>
<dbReference type="RefSeq" id="WP_071091860.1">
    <property type="nucleotide sequence ID" value="NZ_MBLM01000176.1"/>
</dbReference>
<organism evidence="1 2">
    <name type="scientific">Parafrankia colletiae</name>
    <dbReference type="NCBI Taxonomy" id="573497"/>
    <lineage>
        <taxon>Bacteria</taxon>
        <taxon>Bacillati</taxon>
        <taxon>Actinomycetota</taxon>
        <taxon>Actinomycetes</taxon>
        <taxon>Frankiales</taxon>
        <taxon>Frankiaceae</taxon>
        <taxon>Parafrankia</taxon>
    </lineage>
</organism>
<evidence type="ECO:0000313" key="1">
    <source>
        <dbReference type="EMBL" id="OHV28596.1"/>
    </source>
</evidence>
<sequence length="77" mass="7822">MHAEAPGLVGAQDPGGAITAWVEASNVMRNSTSTVVGRSSSVSTDSRIRLVISRIVPMASSIARPAQARTSAGLSAT</sequence>
<reference evidence="2" key="1">
    <citation type="submission" date="2016-07" db="EMBL/GenBank/DDBJ databases">
        <title>Sequence Frankia sp. strain CcI1.17.</title>
        <authorList>
            <person name="Ghodhbane-Gtari F."/>
            <person name="Swanson E."/>
            <person name="Gueddou A."/>
            <person name="Morris K."/>
            <person name="Hezbri K."/>
            <person name="Ktari A."/>
            <person name="Nouioui I."/>
            <person name="Abebe-Akele F."/>
            <person name="Simpson S."/>
            <person name="Thomas K."/>
            <person name="Gtari M."/>
            <person name="Tisa L.S."/>
            <person name="Hurst S."/>
        </authorList>
    </citation>
    <scope>NUCLEOTIDE SEQUENCE [LARGE SCALE GENOMIC DNA]</scope>
    <source>
        <strain evidence="2">Cc1.17</strain>
    </source>
</reference>
<protein>
    <submittedName>
        <fullName evidence="1">Uncharacterized protein</fullName>
    </submittedName>
</protein>
<dbReference type="Proteomes" id="UP000179627">
    <property type="component" value="Unassembled WGS sequence"/>
</dbReference>
<comment type="caution">
    <text evidence="1">The sequence shown here is derived from an EMBL/GenBank/DDBJ whole genome shotgun (WGS) entry which is preliminary data.</text>
</comment>
<keyword evidence="2" id="KW-1185">Reference proteome</keyword>
<name>A0A1S1Q4Q1_9ACTN</name>
<dbReference type="EMBL" id="MBLM01000176">
    <property type="protein sequence ID" value="OHV28596.1"/>
    <property type="molecule type" value="Genomic_DNA"/>
</dbReference>
<gene>
    <name evidence="1" type="ORF">CC117_30315</name>
</gene>
<evidence type="ECO:0000313" key="2">
    <source>
        <dbReference type="Proteomes" id="UP000179627"/>
    </source>
</evidence>
<accession>A0A1S1Q4Q1</accession>